<dbReference type="EMBL" id="HBKQ01010934">
    <property type="protein sequence ID" value="CAE2218362.1"/>
    <property type="molecule type" value="Transcribed_RNA"/>
</dbReference>
<organism evidence="2">
    <name type="scientific">Odontella aurita</name>
    <dbReference type="NCBI Taxonomy" id="265563"/>
    <lineage>
        <taxon>Eukaryota</taxon>
        <taxon>Sar</taxon>
        <taxon>Stramenopiles</taxon>
        <taxon>Ochrophyta</taxon>
        <taxon>Bacillariophyta</taxon>
        <taxon>Mediophyceae</taxon>
        <taxon>Biddulphiophycidae</taxon>
        <taxon>Eupodiscales</taxon>
        <taxon>Odontellaceae</taxon>
        <taxon>Odontella</taxon>
    </lineage>
</organism>
<feature type="region of interest" description="Disordered" evidence="1">
    <location>
        <begin position="25"/>
        <end position="54"/>
    </location>
</feature>
<evidence type="ECO:0000313" key="2">
    <source>
        <dbReference type="EMBL" id="CAE2218362.1"/>
    </source>
</evidence>
<accession>A0A7S4I4I9</accession>
<gene>
    <name evidence="2" type="ORF">OAUR00152_LOCUS7351</name>
</gene>
<evidence type="ECO:0000256" key="1">
    <source>
        <dbReference type="SAM" id="MobiDB-lite"/>
    </source>
</evidence>
<reference evidence="2" key="1">
    <citation type="submission" date="2021-01" db="EMBL/GenBank/DDBJ databases">
        <authorList>
            <person name="Corre E."/>
            <person name="Pelletier E."/>
            <person name="Niang G."/>
            <person name="Scheremetjew M."/>
            <person name="Finn R."/>
            <person name="Kale V."/>
            <person name="Holt S."/>
            <person name="Cochrane G."/>
            <person name="Meng A."/>
            <person name="Brown T."/>
            <person name="Cohen L."/>
        </authorList>
    </citation>
    <scope>NUCLEOTIDE SEQUENCE</scope>
    <source>
        <strain evidence="2">Isolate 1302-5</strain>
    </source>
</reference>
<dbReference type="AlphaFoldDB" id="A0A7S4I4I9"/>
<name>A0A7S4I4I9_9STRA</name>
<protein>
    <submittedName>
        <fullName evidence="2">Uncharacterized protein</fullName>
    </submittedName>
</protein>
<sequence>MLQSIALEPLQRQRRLAEEAEVTTRAIAEEEGTPRWKRRRRAAQTARRAPGEAQVRGEVVGIHGGGVRVRGSKPERRAQTLAAASNRITAAAFSDALPLQK</sequence>
<proteinExistence type="predicted"/>